<dbReference type="AlphaFoldDB" id="A0A8S1U223"/>
<evidence type="ECO:0000313" key="2">
    <source>
        <dbReference type="Proteomes" id="UP000683925"/>
    </source>
</evidence>
<keyword evidence="2" id="KW-1185">Reference proteome</keyword>
<reference evidence="1" key="1">
    <citation type="submission" date="2021-01" db="EMBL/GenBank/DDBJ databases">
        <authorList>
            <consortium name="Genoscope - CEA"/>
            <person name="William W."/>
        </authorList>
    </citation>
    <scope>NUCLEOTIDE SEQUENCE</scope>
</reference>
<gene>
    <name evidence="1" type="ORF">POCTA_138.1.T0340291</name>
</gene>
<protein>
    <submittedName>
        <fullName evidence="1">Uncharacterized protein</fullName>
    </submittedName>
</protein>
<organism evidence="1 2">
    <name type="scientific">Paramecium octaurelia</name>
    <dbReference type="NCBI Taxonomy" id="43137"/>
    <lineage>
        <taxon>Eukaryota</taxon>
        <taxon>Sar</taxon>
        <taxon>Alveolata</taxon>
        <taxon>Ciliophora</taxon>
        <taxon>Intramacronucleata</taxon>
        <taxon>Oligohymenophorea</taxon>
        <taxon>Peniculida</taxon>
        <taxon>Parameciidae</taxon>
        <taxon>Paramecium</taxon>
    </lineage>
</organism>
<name>A0A8S1U223_PAROT</name>
<dbReference type="Proteomes" id="UP000683925">
    <property type="component" value="Unassembled WGS sequence"/>
</dbReference>
<dbReference type="OrthoDB" id="10613258at2759"/>
<evidence type="ECO:0000313" key="1">
    <source>
        <dbReference type="EMBL" id="CAD8158023.1"/>
    </source>
</evidence>
<accession>A0A8S1U223</accession>
<comment type="caution">
    <text evidence="1">The sequence shown here is derived from an EMBL/GenBank/DDBJ whole genome shotgun (WGS) entry which is preliminary data.</text>
</comment>
<dbReference type="PANTHER" id="PTHR11319:SF35">
    <property type="entry name" value="OUTER MEMBRANE PROTEIN PMPC-RELATED"/>
    <property type="match status" value="1"/>
</dbReference>
<proteinExistence type="predicted"/>
<dbReference type="PANTHER" id="PTHR11319">
    <property type="entry name" value="G PROTEIN-COUPLED RECEPTOR-RELATED"/>
    <property type="match status" value="1"/>
</dbReference>
<sequence>MTNCKIISKYDSNSGGGLFLQIKNTNFQIKQTLITSNEALDGGGVYFNQDGTILLIKSVLLFHIAKQFGDNLIESPHHLNLLINDLSTTYKCNLKSIHQLDTHSSFSSLALQKTFYQKLFNDPKQLSYTKLILPSRVQYIYLILKILFLFQRIVQMNNFPTFSVLHALQQTKLQIKLQYKNIVNRLGLFEKNILNK</sequence>
<dbReference type="EMBL" id="CAJJDP010000034">
    <property type="protein sequence ID" value="CAD8158023.1"/>
    <property type="molecule type" value="Genomic_DNA"/>
</dbReference>